<dbReference type="AlphaFoldDB" id="A0AA46UQD5"/>
<dbReference type="Proteomes" id="UP001163036">
    <property type="component" value="Plasmid pVP-16-VB00198-1"/>
</dbReference>
<keyword evidence="1" id="KW-0614">Plasmid</keyword>
<proteinExistence type="predicted"/>
<geneLocation type="plasmid" evidence="1 2">
    <name>pVP-16-VB00198-1</name>
</geneLocation>
<dbReference type="RefSeq" id="WP_258637760.1">
    <property type="nucleotide sequence ID" value="NZ_CP062152.1"/>
</dbReference>
<dbReference type="EMBL" id="CP097357">
    <property type="protein sequence ID" value="UYV29983.1"/>
    <property type="molecule type" value="Genomic_DNA"/>
</dbReference>
<protein>
    <submittedName>
        <fullName evidence="1">Uncharacterized protein</fullName>
    </submittedName>
</protein>
<accession>A0AA46UQD5</accession>
<name>A0AA46UQD5_VIBPH</name>
<organism evidence="1 2">
    <name type="scientific">Vibrio parahaemolyticus</name>
    <dbReference type="NCBI Taxonomy" id="670"/>
    <lineage>
        <taxon>Bacteria</taxon>
        <taxon>Pseudomonadati</taxon>
        <taxon>Pseudomonadota</taxon>
        <taxon>Gammaproteobacteria</taxon>
        <taxon>Vibrionales</taxon>
        <taxon>Vibrionaceae</taxon>
        <taxon>Vibrio</taxon>
    </lineage>
</organism>
<reference evidence="1" key="1">
    <citation type="submission" date="2022-05" db="EMBL/GenBank/DDBJ databases">
        <title>Megaplasmid of Vibrio parahaemolyticus.</title>
        <authorList>
            <person name="Strauch E."/>
            <person name="Borowiak M."/>
        </authorList>
    </citation>
    <scope>NUCLEOTIDE SEQUENCE</scope>
    <source>
        <strain evidence="1">16-VB00198</strain>
        <plasmid evidence="1">pVP-16-VB00198-1</plasmid>
    </source>
</reference>
<gene>
    <name evidence="1" type="ORF">M5598_28775</name>
</gene>
<evidence type="ECO:0000313" key="2">
    <source>
        <dbReference type="Proteomes" id="UP001163036"/>
    </source>
</evidence>
<sequence length="57" mass="6184">MKNQENEYLENIGSIVIGALKDSLASMSIGIDSVPTNDASFVRVSSFDVFNSEEVSK</sequence>
<evidence type="ECO:0000313" key="1">
    <source>
        <dbReference type="EMBL" id="UYV29983.1"/>
    </source>
</evidence>